<organism evidence="1">
    <name type="scientific">marine sediment metagenome</name>
    <dbReference type="NCBI Taxonomy" id="412755"/>
    <lineage>
        <taxon>unclassified sequences</taxon>
        <taxon>metagenomes</taxon>
        <taxon>ecological metagenomes</taxon>
    </lineage>
</organism>
<comment type="caution">
    <text evidence="1">The sequence shown here is derived from an EMBL/GenBank/DDBJ whole genome shotgun (WGS) entry which is preliminary data.</text>
</comment>
<dbReference type="EMBL" id="BART01002610">
    <property type="protein sequence ID" value="GAG64885.1"/>
    <property type="molecule type" value="Genomic_DNA"/>
</dbReference>
<accession>X0Z6B5</accession>
<sequence length="34" mass="3853">MSLVCSNCGRKIETVSLQCSQSITFNIETNKWEC</sequence>
<dbReference type="AlphaFoldDB" id="X0Z6B5"/>
<name>X0Z6B5_9ZZZZ</name>
<evidence type="ECO:0000313" key="1">
    <source>
        <dbReference type="EMBL" id="GAG64885.1"/>
    </source>
</evidence>
<gene>
    <name evidence="1" type="ORF">S01H4_07833</name>
</gene>
<proteinExistence type="predicted"/>
<protein>
    <submittedName>
        <fullName evidence="1">Uncharacterized protein</fullName>
    </submittedName>
</protein>
<feature type="non-terminal residue" evidence="1">
    <location>
        <position position="34"/>
    </location>
</feature>
<reference evidence="1" key="1">
    <citation type="journal article" date="2014" name="Front. Microbiol.">
        <title>High frequency of phylogenetically diverse reductive dehalogenase-homologous genes in deep subseafloor sedimentary metagenomes.</title>
        <authorList>
            <person name="Kawai M."/>
            <person name="Futagami T."/>
            <person name="Toyoda A."/>
            <person name="Takaki Y."/>
            <person name="Nishi S."/>
            <person name="Hori S."/>
            <person name="Arai W."/>
            <person name="Tsubouchi T."/>
            <person name="Morono Y."/>
            <person name="Uchiyama I."/>
            <person name="Ito T."/>
            <person name="Fujiyama A."/>
            <person name="Inagaki F."/>
            <person name="Takami H."/>
        </authorList>
    </citation>
    <scope>NUCLEOTIDE SEQUENCE</scope>
    <source>
        <strain evidence="1">Expedition CK06-06</strain>
    </source>
</reference>